<keyword evidence="6 7" id="KW-0472">Membrane</keyword>
<feature type="transmembrane region" description="Helical" evidence="7">
    <location>
        <begin position="184"/>
        <end position="206"/>
    </location>
</feature>
<proteinExistence type="inferred from homology"/>
<dbReference type="GO" id="GO:0005886">
    <property type="term" value="C:plasma membrane"/>
    <property type="evidence" value="ECO:0007669"/>
    <property type="project" value="UniProtKB-SubCell"/>
</dbReference>
<feature type="transmembrane region" description="Helical" evidence="7">
    <location>
        <begin position="73"/>
        <end position="97"/>
    </location>
</feature>
<dbReference type="AlphaFoldDB" id="A0A1V5SPG6"/>
<evidence type="ECO:0000256" key="7">
    <source>
        <dbReference type="RuleBase" id="RU363032"/>
    </source>
</evidence>
<keyword evidence="5 7" id="KW-1133">Transmembrane helix</keyword>
<evidence type="ECO:0000256" key="2">
    <source>
        <dbReference type="ARBA" id="ARBA00022448"/>
    </source>
</evidence>
<evidence type="ECO:0000313" key="9">
    <source>
        <dbReference type="EMBL" id="OQA55852.1"/>
    </source>
</evidence>
<feature type="transmembrane region" description="Helical" evidence="7">
    <location>
        <begin position="109"/>
        <end position="130"/>
    </location>
</feature>
<dbReference type="GO" id="GO:0055085">
    <property type="term" value="P:transmembrane transport"/>
    <property type="evidence" value="ECO:0007669"/>
    <property type="project" value="InterPro"/>
</dbReference>
<dbReference type="CDD" id="cd06261">
    <property type="entry name" value="TM_PBP2"/>
    <property type="match status" value="1"/>
</dbReference>
<comment type="similarity">
    <text evidence="7">Belongs to the binding-protein-dependent transport system permease family.</text>
</comment>
<evidence type="ECO:0000256" key="5">
    <source>
        <dbReference type="ARBA" id="ARBA00022989"/>
    </source>
</evidence>
<dbReference type="PANTHER" id="PTHR43744:SF12">
    <property type="entry name" value="ABC TRANSPORTER PERMEASE PROTEIN MG189-RELATED"/>
    <property type="match status" value="1"/>
</dbReference>
<evidence type="ECO:0000256" key="6">
    <source>
        <dbReference type="ARBA" id="ARBA00023136"/>
    </source>
</evidence>
<protein>
    <submittedName>
        <fullName evidence="9">L-arabinose transport system permease protein AraQ</fullName>
    </submittedName>
</protein>
<feature type="domain" description="ABC transmembrane type-1" evidence="8">
    <location>
        <begin position="74"/>
        <end position="263"/>
    </location>
</feature>
<sequence length="279" mass="31430">MSSKRKNEVTEQTKSHTIAIIVSLIMIIPFIWMILSSFKPGTEIVKMPPTFIPHTFTLKNYQTLFERLPFGRYFLNSIIVSGGITIISMFSSSMLGYVFAKFNFKFKNFFFFLLMSGFMIPFATLVIPMYLLTAKIGLTNNYLGLILPFCLSPFGMFLMKQFMEDIPNDYMEAARLDGASELWIYSRIILPLTSAALGGVAIYNFLMTWNQLWWPLMVTSQPAMRTLPLGVAALAQQQGKRYDLLITGASVSVLPIIVLFAVAQKQIVKGLSVSSGLKM</sequence>
<feature type="transmembrane region" description="Helical" evidence="7">
    <location>
        <begin position="242"/>
        <end position="263"/>
    </location>
</feature>
<dbReference type="InterPro" id="IPR035906">
    <property type="entry name" value="MetI-like_sf"/>
</dbReference>
<feature type="transmembrane region" description="Helical" evidence="7">
    <location>
        <begin position="20"/>
        <end position="38"/>
    </location>
</feature>
<dbReference type="Gene3D" id="1.10.3720.10">
    <property type="entry name" value="MetI-like"/>
    <property type="match status" value="1"/>
</dbReference>
<dbReference type="InterPro" id="IPR000515">
    <property type="entry name" value="MetI-like"/>
</dbReference>
<dbReference type="PROSITE" id="PS50928">
    <property type="entry name" value="ABC_TM1"/>
    <property type="match status" value="1"/>
</dbReference>
<feature type="transmembrane region" description="Helical" evidence="7">
    <location>
        <begin position="212"/>
        <end position="235"/>
    </location>
</feature>
<evidence type="ECO:0000256" key="4">
    <source>
        <dbReference type="ARBA" id="ARBA00022692"/>
    </source>
</evidence>
<comment type="subcellular location">
    <subcellularLocation>
        <location evidence="1 7">Cell membrane</location>
        <topology evidence="1 7">Multi-pass membrane protein</topology>
    </subcellularLocation>
</comment>
<evidence type="ECO:0000256" key="3">
    <source>
        <dbReference type="ARBA" id="ARBA00022475"/>
    </source>
</evidence>
<evidence type="ECO:0000256" key="1">
    <source>
        <dbReference type="ARBA" id="ARBA00004651"/>
    </source>
</evidence>
<evidence type="ECO:0000259" key="8">
    <source>
        <dbReference type="PROSITE" id="PS50928"/>
    </source>
</evidence>
<reference evidence="9" key="1">
    <citation type="submission" date="2017-02" db="EMBL/GenBank/DDBJ databases">
        <title>Delving into the versatile metabolic prowess of the omnipresent phylum Bacteroidetes.</title>
        <authorList>
            <person name="Nobu M.K."/>
            <person name="Mei R."/>
            <person name="Narihiro T."/>
            <person name="Kuroda K."/>
            <person name="Liu W.-T."/>
        </authorList>
    </citation>
    <scope>NUCLEOTIDE SEQUENCE</scope>
    <source>
        <strain evidence="9">ADurb.Bin276</strain>
    </source>
</reference>
<dbReference type="SUPFAM" id="SSF161098">
    <property type="entry name" value="MetI-like"/>
    <property type="match status" value="1"/>
</dbReference>
<dbReference type="Pfam" id="PF00528">
    <property type="entry name" value="BPD_transp_1"/>
    <property type="match status" value="1"/>
</dbReference>
<dbReference type="Proteomes" id="UP000485569">
    <property type="component" value="Unassembled WGS sequence"/>
</dbReference>
<gene>
    <name evidence="9" type="primary">araQ_3</name>
    <name evidence="9" type="ORF">BWY41_01578</name>
</gene>
<keyword evidence="3" id="KW-1003">Cell membrane</keyword>
<dbReference type="PANTHER" id="PTHR43744">
    <property type="entry name" value="ABC TRANSPORTER PERMEASE PROTEIN MG189-RELATED-RELATED"/>
    <property type="match status" value="1"/>
</dbReference>
<name>A0A1V5SPG6_9BACT</name>
<accession>A0A1V5SPG6</accession>
<feature type="transmembrane region" description="Helical" evidence="7">
    <location>
        <begin position="142"/>
        <end position="163"/>
    </location>
</feature>
<dbReference type="EMBL" id="MWBQ01000137">
    <property type="protein sequence ID" value="OQA55852.1"/>
    <property type="molecule type" value="Genomic_DNA"/>
</dbReference>
<keyword evidence="2 7" id="KW-0813">Transport</keyword>
<comment type="caution">
    <text evidence="9">The sequence shown here is derived from an EMBL/GenBank/DDBJ whole genome shotgun (WGS) entry which is preliminary data.</text>
</comment>
<keyword evidence="4 7" id="KW-0812">Transmembrane</keyword>
<organism evidence="9">
    <name type="scientific">Candidatus Atribacter allofermentans</name>
    <dbReference type="NCBI Taxonomy" id="1852833"/>
    <lineage>
        <taxon>Bacteria</taxon>
        <taxon>Pseudomonadati</taxon>
        <taxon>Atribacterota</taxon>
        <taxon>Atribacteria</taxon>
        <taxon>Atribacterales</taxon>
        <taxon>Atribacteraceae</taxon>
        <taxon>Atribacter</taxon>
    </lineage>
</organism>